<keyword evidence="2" id="KW-1185">Reference proteome</keyword>
<dbReference type="AlphaFoldDB" id="A0A2N3J8L0"/>
<name>A0A2N3J8L0_AERSO</name>
<proteinExistence type="predicted"/>
<accession>A0A2N3J8L0</accession>
<dbReference type="RefSeq" id="WP_101323278.1">
    <property type="nucleotide sequence ID" value="NZ_NQMM01000004.1"/>
</dbReference>
<evidence type="ECO:0000313" key="2">
    <source>
        <dbReference type="Proteomes" id="UP000233467"/>
    </source>
</evidence>
<gene>
    <name evidence="1" type="ORF">CJP16_01020</name>
</gene>
<dbReference type="InterPro" id="IPR007488">
    <property type="entry name" value="DUF535"/>
</dbReference>
<protein>
    <recommendedName>
        <fullName evidence="3">DUF535 domain-containing protein</fullName>
    </recommendedName>
</protein>
<dbReference type="Pfam" id="PF04393">
    <property type="entry name" value="DUF535"/>
    <property type="match status" value="1"/>
</dbReference>
<dbReference type="PANTHER" id="PTHR38785:SF1">
    <property type="entry name" value="HOMOLOG OF VIRK"/>
    <property type="match status" value="1"/>
</dbReference>
<reference evidence="1 2" key="1">
    <citation type="journal article" date="2017" name="Front. Microbiol.">
        <title>Strong Genomic and Phenotypic Heterogeneity in the Aeromonas sobria Species Complex.</title>
        <authorList>
            <person name="Gauthier J."/>
            <person name="Vincent A.T."/>
            <person name="Charette S.J."/>
            <person name="Derome N."/>
        </authorList>
    </citation>
    <scope>NUCLEOTIDE SEQUENCE [LARGE SCALE GENOMIC DNA]</scope>
    <source>
        <strain evidence="1 2">TM18</strain>
    </source>
</reference>
<dbReference type="EMBL" id="NQMM01000004">
    <property type="protein sequence ID" value="PKQ82912.1"/>
    <property type="molecule type" value="Genomic_DNA"/>
</dbReference>
<dbReference type="Proteomes" id="UP000233467">
    <property type="component" value="Unassembled WGS sequence"/>
</dbReference>
<evidence type="ECO:0000313" key="1">
    <source>
        <dbReference type="EMBL" id="PKQ82912.1"/>
    </source>
</evidence>
<sequence length="311" mass="36084">MTVKSIGWEYLSRQERYCAKSMARFLYPEGDDRKTFNRGKFVLRSLLYRKSLSRVFSLFQCESLKALPAMYPELLDKPMRPYRFACASARQRAEMLENHYRLQLECYPQLIYPLYLGEGLALGHYPQSGCRILLRYDGTFRREAELALSIVNPEGQRLYSCAFSLAGTKDRLILMIGSMQGPEPAVDNAQDRVRELTKEGHGLRPKSLLVQLVLQLAQTMGAAEVLAVRKRAHVFQAKRYSSKQKANLQADYDELWQEFDARDVDANFVALQAQLRKPLEEIASKKRAMYRRRYEWLDLLVQGMTARFARQ</sequence>
<comment type="caution">
    <text evidence="1">The sequence shown here is derived from an EMBL/GenBank/DDBJ whole genome shotgun (WGS) entry which is preliminary data.</text>
</comment>
<organism evidence="1 2">
    <name type="scientific">Aeromonas sobria</name>
    <dbReference type="NCBI Taxonomy" id="646"/>
    <lineage>
        <taxon>Bacteria</taxon>
        <taxon>Pseudomonadati</taxon>
        <taxon>Pseudomonadota</taxon>
        <taxon>Gammaproteobacteria</taxon>
        <taxon>Aeromonadales</taxon>
        <taxon>Aeromonadaceae</taxon>
        <taxon>Aeromonas</taxon>
    </lineage>
</organism>
<evidence type="ECO:0008006" key="3">
    <source>
        <dbReference type="Google" id="ProtNLM"/>
    </source>
</evidence>
<dbReference type="GO" id="GO:0006974">
    <property type="term" value="P:DNA damage response"/>
    <property type="evidence" value="ECO:0007669"/>
    <property type="project" value="TreeGrafter"/>
</dbReference>
<dbReference type="PANTHER" id="PTHR38785">
    <property type="entry name" value="HOMOLOG OF VIRK"/>
    <property type="match status" value="1"/>
</dbReference>